<dbReference type="InterPro" id="IPR052157">
    <property type="entry name" value="BCAA_transport_permease"/>
</dbReference>
<evidence type="ECO:0000256" key="1">
    <source>
        <dbReference type="ARBA" id="ARBA00004651"/>
    </source>
</evidence>
<keyword evidence="4 9" id="KW-0812">Transmembrane</keyword>
<accession>A0A0U1KU47</accession>
<feature type="transmembrane region" description="Helical" evidence="9">
    <location>
        <begin position="12"/>
        <end position="31"/>
    </location>
</feature>
<feature type="transmembrane region" description="Helical" evidence="9">
    <location>
        <begin position="259"/>
        <end position="275"/>
    </location>
</feature>
<dbReference type="RefSeq" id="WP_021169672.1">
    <property type="nucleotide sequence ID" value="NZ_CTRP01000003.1"/>
</dbReference>
<feature type="transmembrane region" description="Helical" evidence="9">
    <location>
        <begin position="140"/>
        <end position="157"/>
    </location>
</feature>
<dbReference type="PANTHER" id="PTHR11795">
    <property type="entry name" value="BRANCHED-CHAIN AMINO ACID TRANSPORT SYSTEM PERMEASE PROTEIN LIVH"/>
    <property type="match status" value="1"/>
</dbReference>
<dbReference type="AlphaFoldDB" id="A0A0U1KU47"/>
<keyword evidence="7 9" id="KW-0472">Membrane</keyword>
<proteinExistence type="inferred from homology"/>
<comment type="subcellular location">
    <subcellularLocation>
        <location evidence="1">Cell membrane</location>
        <topology evidence="1">Multi-pass membrane protein</topology>
    </subcellularLocation>
</comment>
<keyword evidence="2" id="KW-0813">Transport</keyword>
<dbReference type="Proteomes" id="UP000049855">
    <property type="component" value="Unassembled WGS sequence"/>
</dbReference>
<evidence type="ECO:0000313" key="10">
    <source>
        <dbReference type="EMBL" id="CQR70961.1"/>
    </source>
</evidence>
<dbReference type="GO" id="GO:0006865">
    <property type="term" value="P:amino acid transport"/>
    <property type="evidence" value="ECO:0007669"/>
    <property type="project" value="UniProtKB-KW"/>
</dbReference>
<organism evidence="10 11">
    <name type="scientific">Sporomusa ovata</name>
    <dbReference type="NCBI Taxonomy" id="2378"/>
    <lineage>
        <taxon>Bacteria</taxon>
        <taxon>Bacillati</taxon>
        <taxon>Bacillota</taxon>
        <taxon>Negativicutes</taxon>
        <taxon>Selenomonadales</taxon>
        <taxon>Sporomusaceae</taxon>
        <taxon>Sporomusa</taxon>
    </lineage>
</organism>
<evidence type="ECO:0000256" key="5">
    <source>
        <dbReference type="ARBA" id="ARBA00022970"/>
    </source>
</evidence>
<comment type="similarity">
    <text evidence="8">Belongs to the binding-protein-dependent transport system permease family. LivHM subfamily.</text>
</comment>
<keyword evidence="3" id="KW-1003">Cell membrane</keyword>
<evidence type="ECO:0000256" key="3">
    <source>
        <dbReference type="ARBA" id="ARBA00022475"/>
    </source>
</evidence>
<name>A0A0U1KU47_9FIRM</name>
<evidence type="ECO:0000256" key="7">
    <source>
        <dbReference type="ARBA" id="ARBA00023136"/>
    </source>
</evidence>
<feature type="transmembrane region" description="Helical" evidence="9">
    <location>
        <begin position="189"/>
        <end position="212"/>
    </location>
</feature>
<dbReference type="CDD" id="cd06582">
    <property type="entry name" value="TM_PBP1_LivH_like"/>
    <property type="match status" value="1"/>
</dbReference>
<keyword evidence="5" id="KW-0029">Amino-acid transport</keyword>
<protein>
    <submittedName>
        <fullName evidence="10">High-affinity branched-chain amino acid transport system permease protein LivH (TC 3.A.1.4.1)</fullName>
    </submittedName>
</protein>
<keyword evidence="6 9" id="KW-1133">Transmembrane helix</keyword>
<feature type="transmembrane region" description="Helical" evidence="9">
    <location>
        <begin position="63"/>
        <end position="80"/>
    </location>
</feature>
<reference evidence="11" key="1">
    <citation type="submission" date="2015-03" db="EMBL/GenBank/DDBJ databases">
        <authorList>
            <person name="Nijsse Bart"/>
        </authorList>
    </citation>
    <scope>NUCLEOTIDE SEQUENCE [LARGE SCALE GENOMIC DNA]</scope>
</reference>
<sequence length="289" mass="30575">MQYILNGLPIGAIYALVALGFSLTYASAGVLNWAQGDIVMLGAFLGFTFFQIMNLGFSVSLCISMFTLAVIGIMVQFFILRPLQKRQAPEINVVIATLGVAIIMRNIALIIWGADAQIIPSPVSNNPIQFSMLSITPQDILIIAIGILLMLILQVFLKYTTEGRALRAVAQDRYAAIVMGIDAERSDAIAFAASSALGAAAGILVAPVFFITFNMGVGIGLKGFVAAVIGGLGNIPGAIAGGFFLGVVESLAGGQISSGYRDAITFALLILVLWLKPTGLFLQKTRQKV</sequence>
<evidence type="ECO:0000256" key="2">
    <source>
        <dbReference type="ARBA" id="ARBA00022448"/>
    </source>
</evidence>
<feature type="transmembrane region" description="Helical" evidence="9">
    <location>
        <begin position="224"/>
        <end position="247"/>
    </location>
</feature>
<feature type="transmembrane region" description="Helical" evidence="9">
    <location>
        <begin position="92"/>
        <end position="114"/>
    </location>
</feature>
<dbReference type="GO" id="GO:0022857">
    <property type="term" value="F:transmembrane transporter activity"/>
    <property type="evidence" value="ECO:0007669"/>
    <property type="project" value="InterPro"/>
</dbReference>
<dbReference type="InterPro" id="IPR001851">
    <property type="entry name" value="ABC_transp_permease"/>
</dbReference>
<evidence type="ECO:0000256" key="8">
    <source>
        <dbReference type="ARBA" id="ARBA00037998"/>
    </source>
</evidence>
<dbReference type="GO" id="GO:0005886">
    <property type="term" value="C:plasma membrane"/>
    <property type="evidence" value="ECO:0007669"/>
    <property type="project" value="UniProtKB-SubCell"/>
</dbReference>
<evidence type="ECO:0000313" key="11">
    <source>
        <dbReference type="Proteomes" id="UP000049855"/>
    </source>
</evidence>
<dbReference type="EMBL" id="CTRP01000003">
    <property type="protein sequence ID" value="CQR70961.1"/>
    <property type="molecule type" value="Genomic_DNA"/>
</dbReference>
<gene>
    <name evidence="10" type="ORF">SpAn4DRAFT_1939</name>
</gene>
<evidence type="ECO:0000256" key="4">
    <source>
        <dbReference type="ARBA" id="ARBA00022692"/>
    </source>
</evidence>
<keyword evidence="11" id="KW-1185">Reference proteome</keyword>
<feature type="transmembrane region" description="Helical" evidence="9">
    <location>
        <begin position="38"/>
        <end position="57"/>
    </location>
</feature>
<dbReference type="PANTHER" id="PTHR11795:SF445">
    <property type="entry name" value="AMINO ACID ABC TRANSPORTER PERMEASE PROTEIN"/>
    <property type="match status" value="1"/>
</dbReference>
<evidence type="ECO:0000256" key="6">
    <source>
        <dbReference type="ARBA" id="ARBA00022989"/>
    </source>
</evidence>
<evidence type="ECO:0000256" key="9">
    <source>
        <dbReference type="SAM" id="Phobius"/>
    </source>
</evidence>
<dbReference type="Pfam" id="PF02653">
    <property type="entry name" value="BPD_transp_2"/>
    <property type="match status" value="1"/>
</dbReference>